<reference evidence="3" key="1">
    <citation type="submission" date="2016-04" db="EMBL/GenBank/DDBJ databases">
        <authorList>
            <person name="Tabuchi Yagui T.R."/>
        </authorList>
    </citation>
    <scope>NUCLEOTIDE SEQUENCE [LARGE SCALE GENOMIC DNA]</scope>
    <source>
        <strain evidence="3">NIES-26</strain>
    </source>
</reference>
<keyword evidence="4" id="KW-1185">Reference proteome</keyword>
<gene>
    <name evidence="3" type="ORF">A6770_31450</name>
</gene>
<feature type="compositionally biased region" description="Basic and acidic residues" evidence="1">
    <location>
        <begin position="74"/>
        <end position="85"/>
    </location>
</feature>
<name>A0A367QBK2_9NOSO</name>
<evidence type="ECO:0000313" key="4">
    <source>
        <dbReference type="Proteomes" id="UP000252107"/>
    </source>
</evidence>
<evidence type="ECO:0000256" key="1">
    <source>
        <dbReference type="SAM" id="MobiDB-lite"/>
    </source>
</evidence>
<keyword evidence="2" id="KW-1133">Transmembrane helix</keyword>
<keyword evidence="2" id="KW-0812">Transmembrane</keyword>
<evidence type="ECO:0000256" key="2">
    <source>
        <dbReference type="SAM" id="Phobius"/>
    </source>
</evidence>
<feature type="region of interest" description="Disordered" evidence="1">
    <location>
        <begin position="55"/>
        <end position="85"/>
    </location>
</feature>
<keyword evidence="2" id="KW-0472">Membrane</keyword>
<organism evidence="3 4">
    <name type="scientific">Nostoc minutum NIES-26</name>
    <dbReference type="NCBI Taxonomy" id="1844469"/>
    <lineage>
        <taxon>Bacteria</taxon>
        <taxon>Bacillati</taxon>
        <taxon>Cyanobacteriota</taxon>
        <taxon>Cyanophyceae</taxon>
        <taxon>Nostocales</taxon>
        <taxon>Nostocaceae</taxon>
        <taxon>Nostoc</taxon>
    </lineage>
</organism>
<feature type="transmembrane region" description="Helical" evidence="2">
    <location>
        <begin position="30"/>
        <end position="49"/>
    </location>
</feature>
<dbReference type="AlphaFoldDB" id="A0A367QBK2"/>
<proteinExistence type="predicted"/>
<accession>A0A367QBK2</accession>
<evidence type="ECO:0000313" key="3">
    <source>
        <dbReference type="EMBL" id="RCJ20532.1"/>
    </source>
</evidence>
<dbReference type="Proteomes" id="UP000252107">
    <property type="component" value="Unassembled WGS sequence"/>
</dbReference>
<protein>
    <submittedName>
        <fullName evidence="3">Uncharacterized protein</fullName>
    </submittedName>
</protein>
<comment type="caution">
    <text evidence="3">The sequence shown here is derived from an EMBL/GenBank/DDBJ whole genome shotgun (WGS) entry which is preliminary data.</text>
</comment>
<dbReference type="EMBL" id="LXQD01000336">
    <property type="protein sequence ID" value="RCJ20532.1"/>
    <property type="molecule type" value="Genomic_DNA"/>
</dbReference>
<sequence>MKSKTLLLAISGTIGAVAIGYFGSQLLNPTTMILIGIAAVIAGAVMFCIQQLQQRQQVPQTKAQPKPTRNRSRQKNEPRTATRVD</sequence>